<comment type="caution">
    <text evidence="4">The sequence shown here is derived from an EMBL/GenBank/DDBJ whole genome shotgun (WGS) entry which is preliminary data.</text>
</comment>
<feature type="domain" description="Nephrocystin 3-like N-terminal" evidence="3">
    <location>
        <begin position="10"/>
        <end position="169"/>
    </location>
</feature>
<dbReference type="OrthoDB" id="3027122at2759"/>
<accession>A0A9P7CWT3</accession>
<keyword evidence="1" id="KW-0677">Repeat</keyword>
<dbReference type="PANTHER" id="PTHR10039:SF17">
    <property type="entry name" value="FUNGAL STAND N-TERMINAL GOODBYE DOMAIN-CONTAINING PROTEIN-RELATED"/>
    <property type="match status" value="1"/>
</dbReference>
<proteinExistence type="predicted"/>
<evidence type="ECO:0000313" key="5">
    <source>
        <dbReference type="Proteomes" id="UP000714275"/>
    </source>
</evidence>
<dbReference type="InterPro" id="IPR056884">
    <property type="entry name" value="NPHP3-like_N"/>
</dbReference>
<sequence length="559" mass="64062">MENTRIALRKSITQVLDQHDDQMNIWLNGLAGVGKSTVAFTIAEEMKAAQRLVGTFFFSHKHTQKVAAIIPTIAYQLALAFPRVREDIVKAIENDDSLLSPRKSHADQIRELVIKPLETLQFRQEPYVIIIDALDECFPSEEAARLVTLLTDAVAGPDLPVIHVIFTSRPNAAAMPSGVHEILLTTRDDDTIRDVRFFLRASLDKTRTICPTVFGQPPIAWPLEDEFETLAFKAGGLFVYAAMAMNFISAAGYHPQERLELLLREKSTVGADIDQLYQQIIETSQDPLAYCRMLASIIHLSKPLSLAALQDLFHADIQSLAATLEAFSPIILTDGVGNVEIYHASLRDFMSDPLRSKQYHIDDAHAHEHLACCCLDSFLRRSSSSDHYPYLAWDRHIFMACPSSKLRNLLAQFADKILRHWVEAAKDGQYYVRSSALFEVTAACYSLEWIRGWSDLVANWRIRQACMKIARIRGTRGQPYFWIVFDRMRWKFYNPWPWRYKDTWRHNTPSGYRYDLGLIWDSLFRVSYPCIMTALLWGNISTFLRCLTLFVYISTMFFK</sequence>
<evidence type="ECO:0000313" key="4">
    <source>
        <dbReference type="EMBL" id="KAG1766338.1"/>
    </source>
</evidence>
<dbReference type="Proteomes" id="UP000714275">
    <property type="component" value="Unassembled WGS sequence"/>
</dbReference>
<protein>
    <recommendedName>
        <fullName evidence="3">Nephrocystin 3-like N-terminal domain-containing protein</fullName>
    </recommendedName>
</protein>
<feature type="transmembrane region" description="Helical" evidence="2">
    <location>
        <begin position="534"/>
        <end position="558"/>
    </location>
</feature>
<evidence type="ECO:0000259" key="3">
    <source>
        <dbReference type="Pfam" id="PF24883"/>
    </source>
</evidence>
<keyword evidence="2" id="KW-0472">Membrane</keyword>
<dbReference type="SUPFAM" id="SSF52540">
    <property type="entry name" value="P-loop containing nucleoside triphosphate hydrolases"/>
    <property type="match status" value="1"/>
</dbReference>
<evidence type="ECO:0000256" key="2">
    <source>
        <dbReference type="SAM" id="Phobius"/>
    </source>
</evidence>
<name>A0A9P7CWT3_9AGAM</name>
<dbReference type="PANTHER" id="PTHR10039">
    <property type="entry name" value="AMELOGENIN"/>
    <property type="match status" value="1"/>
</dbReference>
<reference evidence="4" key="1">
    <citation type="journal article" date="2020" name="New Phytol.">
        <title>Comparative genomics reveals dynamic genome evolution in host specialist ectomycorrhizal fungi.</title>
        <authorList>
            <person name="Lofgren L.A."/>
            <person name="Nguyen N.H."/>
            <person name="Vilgalys R."/>
            <person name="Ruytinx J."/>
            <person name="Liao H.L."/>
            <person name="Branco S."/>
            <person name="Kuo A."/>
            <person name="LaButti K."/>
            <person name="Lipzen A."/>
            <person name="Andreopoulos W."/>
            <person name="Pangilinan J."/>
            <person name="Riley R."/>
            <person name="Hundley H."/>
            <person name="Na H."/>
            <person name="Barry K."/>
            <person name="Grigoriev I.V."/>
            <person name="Stajich J.E."/>
            <person name="Kennedy P.G."/>
        </authorList>
    </citation>
    <scope>NUCLEOTIDE SEQUENCE</scope>
    <source>
        <strain evidence="4">DOB743</strain>
    </source>
</reference>
<keyword evidence="2" id="KW-0812">Transmembrane</keyword>
<gene>
    <name evidence="4" type="ORF">EV702DRAFT_794981</name>
</gene>
<dbReference type="Gene3D" id="3.40.50.300">
    <property type="entry name" value="P-loop containing nucleotide triphosphate hydrolases"/>
    <property type="match status" value="1"/>
</dbReference>
<dbReference type="AlphaFoldDB" id="A0A9P7CWT3"/>
<dbReference type="InterPro" id="IPR027417">
    <property type="entry name" value="P-loop_NTPase"/>
</dbReference>
<keyword evidence="2" id="KW-1133">Transmembrane helix</keyword>
<dbReference type="EMBL" id="JABBWD010000097">
    <property type="protein sequence ID" value="KAG1766338.1"/>
    <property type="molecule type" value="Genomic_DNA"/>
</dbReference>
<organism evidence="4 5">
    <name type="scientific">Suillus placidus</name>
    <dbReference type="NCBI Taxonomy" id="48579"/>
    <lineage>
        <taxon>Eukaryota</taxon>
        <taxon>Fungi</taxon>
        <taxon>Dikarya</taxon>
        <taxon>Basidiomycota</taxon>
        <taxon>Agaricomycotina</taxon>
        <taxon>Agaricomycetes</taxon>
        <taxon>Agaricomycetidae</taxon>
        <taxon>Boletales</taxon>
        <taxon>Suillineae</taxon>
        <taxon>Suillaceae</taxon>
        <taxon>Suillus</taxon>
    </lineage>
</organism>
<evidence type="ECO:0000256" key="1">
    <source>
        <dbReference type="ARBA" id="ARBA00022737"/>
    </source>
</evidence>
<dbReference type="Pfam" id="PF24883">
    <property type="entry name" value="NPHP3_N"/>
    <property type="match status" value="1"/>
</dbReference>
<keyword evidence="5" id="KW-1185">Reference proteome</keyword>